<keyword evidence="4" id="KW-1185">Reference proteome</keyword>
<dbReference type="AlphaFoldDB" id="A0A653C5N2"/>
<sequence>MTMEVEEPPDDQTVEFDMQRDSLLNFLTLNDDICFKNQQKWEPDLTTKEKYDIALNVFRNSKLNFLMRFGKYLHQEHLAYFRRFTDHGEPDCAEIELVLGELSKSCPSNTNSTLVKNRRYEAMKQMIQDDQYFSEIEMMKRNPLLYEQLVGQYLTDDEIRERDKYKMDEQVTFVKILMEGIERDNAEAYRKLQAETEDSQMEEEDSDEEEAEDKDKEDRSNAASPVPSCSKWGEFEVKDEYHVPRSGPKRPQHCTAITAQERLLLRQEFVSSMYQSFLDGKDDFNYEKIDNDPSFDNADELDHDAEDKYFASEEAEECDTKNEVESSEDEFDIFMNHLNQHPSVSELTSNMKRL</sequence>
<dbReference type="PANTHER" id="PTHR31840:SF1">
    <property type="entry name" value="COILED-COIL DOMAIN-CONTAINING PROTEIN 97"/>
    <property type="match status" value="1"/>
</dbReference>
<proteinExistence type="predicted"/>
<evidence type="ECO:0000313" key="3">
    <source>
        <dbReference type="EMBL" id="VEN42409.1"/>
    </source>
</evidence>
<reference evidence="3 4" key="1">
    <citation type="submission" date="2019-01" db="EMBL/GenBank/DDBJ databases">
        <authorList>
            <person name="Sayadi A."/>
        </authorList>
    </citation>
    <scope>NUCLEOTIDE SEQUENCE [LARGE SCALE GENOMIC DNA]</scope>
</reference>
<dbReference type="Proteomes" id="UP000410492">
    <property type="component" value="Unassembled WGS sequence"/>
</dbReference>
<feature type="domain" description="CCD97-like C-terminal" evidence="2">
    <location>
        <begin position="117"/>
        <end position="313"/>
    </location>
</feature>
<dbReference type="OrthoDB" id="333176at2759"/>
<feature type="region of interest" description="Disordered" evidence="1">
    <location>
        <begin position="194"/>
        <end position="230"/>
    </location>
</feature>
<dbReference type="EMBL" id="CAACVG010006899">
    <property type="protein sequence ID" value="VEN42409.1"/>
    <property type="molecule type" value="Genomic_DNA"/>
</dbReference>
<evidence type="ECO:0000313" key="4">
    <source>
        <dbReference type="Proteomes" id="UP000410492"/>
    </source>
</evidence>
<accession>A0A653C5N2</accession>
<gene>
    <name evidence="3" type="ORF">CALMAC_LOCUS5903</name>
</gene>
<name>A0A653C5N2_CALMS</name>
<dbReference type="InterPro" id="IPR018613">
    <property type="entry name" value="Ccdc97-like"/>
</dbReference>
<evidence type="ECO:0000259" key="2">
    <source>
        <dbReference type="Pfam" id="PF09747"/>
    </source>
</evidence>
<organism evidence="3 4">
    <name type="scientific">Callosobruchus maculatus</name>
    <name type="common">Southern cowpea weevil</name>
    <name type="synonym">Pulse bruchid</name>
    <dbReference type="NCBI Taxonomy" id="64391"/>
    <lineage>
        <taxon>Eukaryota</taxon>
        <taxon>Metazoa</taxon>
        <taxon>Ecdysozoa</taxon>
        <taxon>Arthropoda</taxon>
        <taxon>Hexapoda</taxon>
        <taxon>Insecta</taxon>
        <taxon>Pterygota</taxon>
        <taxon>Neoptera</taxon>
        <taxon>Endopterygota</taxon>
        <taxon>Coleoptera</taxon>
        <taxon>Polyphaga</taxon>
        <taxon>Cucujiformia</taxon>
        <taxon>Chrysomeloidea</taxon>
        <taxon>Chrysomelidae</taxon>
        <taxon>Bruchinae</taxon>
        <taxon>Bruchini</taxon>
        <taxon>Callosobruchus</taxon>
    </lineage>
</organism>
<feature type="compositionally biased region" description="Acidic residues" evidence="1">
    <location>
        <begin position="195"/>
        <end position="212"/>
    </location>
</feature>
<dbReference type="PANTHER" id="PTHR31840">
    <property type="entry name" value="COILED-COIL DOMAIN-CONTAINING PROTEIN 97"/>
    <property type="match status" value="1"/>
</dbReference>
<dbReference type="Pfam" id="PF09747">
    <property type="entry name" value="CCD97-like_C"/>
    <property type="match status" value="1"/>
</dbReference>
<evidence type="ECO:0000256" key="1">
    <source>
        <dbReference type="SAM" id="MobiDB-lite"/>
    </source>
</evidence>
<protein>
    <recommendedName>
        <fullName evidence="2">CCD97-like C-terminal domain-containing protein</fullName>
    </recommendedName>
</protein>
<dbReference type="InterPro" id="IPR040233">
    <property type="entry name" value="CCD97-like_C"/>
</dbReference>